<dbReference type="Proteomes" id="UP001419084">
    <property type="component" value="Unassembled WGS sequence"/>
</dbReference>
<name>A0ABQ5M9W4_9FIRM</name>
<proteinExistence type="predicted"/>
<dbReference type="RefSeq" id="WP_346065730.1">
    <property type="nucleotide sequence ID" value="NZ_BRPJ01000069.1"/>
</dbReference>
<comment type="caution">
    <text evidence="1">The sequence shown here is derived from an EMBL/GenBank/DDBJ whole genome shotgun (WGS) entry which is preliminary data.</text>
</comment>
<gene>
    <name evidence="1" type="ORF">LAD12857_33190</name>
</gene>
<sequence length="124" mass="14083">MDSLTLTTHEQNLKLWLSRIRDCRASGQKVSCWCEHNGIGIKSYYYWLRKIKREAFETLPEKQKIKVPVSSLNNTFFAELPKHSKAPTEGTAVLIRFGGTVLEIQNGAESATIENTLRVIKSLC</sequence>
<reference evidence="1 2" key="1">
    <citation type="journal article" date="2024" name="Int. J. Syst. Evol. Microbiol.">
        <title>Lacrimispora brassicae sp. nov. isolated from fermented cabbage, and proposal of Clostridium indicum Gundawar et al. 2019 and Clostridium methoxybenzovorans Mechichi et al. 1999 as heterotypic synonyms of Lacrimispora amygdalina (Parshina et al. 2003) Haas and Blanchard 2020 and Lacrimispora indolis (McClung and McCoy 1957) Haas and Blanchard 2020, respectively.</title>
        <authorList>
            <person name="Kobayashi H."/>
            <person name="Tanizawa Y."/>
            <person name="Sakamoto M."/>
            <person name="Ohkuma M."/>
            <person name="Tohno M."/>
        </authorList>
    </citation>
    <scope>NUCLEOTIDE SEQUENCE [LARGE SCALE GENOMIC DNA]</scope>
    <source>
        <strain evidence="1 2">DSM 12857</strain>
    </source>
</reference>
<protein>
    <recommendedName>
        <fullName evidence="3">IS66 family insertion sequence element accessory protein TnpB</fullName>
    </recommendedName>
</protein>
<evidence type="ECO:0008006" key="3">
    <source>
        <dbReference type="Google" id="ProtNLM"/>
    </source>
</evidence>
<evidence type="ECO:0000313" key="1">
    <source>
        <dbReference type="EMBL" id="GLB31396.1"/>
    </source>
</evidence>
<keyword evidence="2" id="KW-1185">Reference proteome</keyword>
<dbReference type="EMBL" id="BRPJ01000069">
    <property type="protein sequence ID" value="GLB31396.1"/>
    <property type="molecule type" value="Genomic_DNA"/>
</dbReference>
<organism evidence="1 2">
    <name type="scientific">Lacrimispora amygdalina</name>
    <dbReference type="NCBI Taxonomy" id="253257"/>
    <lineage>
        <taxon>Bacteria</taxon>
        <taxon>Bacillati</taxon>
        <taxon>Bacillota</taxon>
        <taxon>Clostridia</taxon>
        <taxon>Lachnospirales</taxon>
        <taxon>Lachnospiraceae</taxon>
        <taxon>Lacrimispora</taxon>
    </lineage>
</organism>
<evidence type="ECO:0000313" key="2">
    <source>
        <dbReference type="Proteomes" id="UP001419084"/>
    </source>
</evidence>
<accession>A0ABQ5M9W4</accession>
<dbReference type="NCBIfam" id="NF047593">
    <property type="entry name" value="IS66_ISAeme5_TnpA"/>
    <property type="match status" value="1"/>
</dbReference>